<dbReference type="PANTHER" id="PTHR42885:SF1">
    <property type="entry name" value="THREONINE-PHOSPHATE DECARBOXYLASE"/>
    <property type="match status" value="1"/>
</dbReference>
<dbReference type="EMBL" id="CP100390">
    <property type="protein sequence ID" value="UZE97495.1"/>
    <property type="molecule type" value="Genomic_DNA"/>
</dbReference>
<accession>A0ABY6N631</accession>
<reference evidence="5" key="1">
    <citation type="submission" date="2022-06" db="EMBL/GenBank/DDBJ databases">
        <title>Alkalimarinus sp. nov., isolated from gut of a Alitta virens.</title>
        <authorList>
            <person name="Yang A.I."/>
            <person name="Shin N.-R."/>
        </authorList>
    </citation>
    <scope>NUCLEOTIDE SEQUENCE</scope>
    <source>
        <strain evidence="5">A2M4</strain>
    </source>
</reference>
<evidence type="ECO:0000256" key="2">
    <source>
        <dbReference type="ARBA" id="ARBA00022898"/>
    </source>
</evidence>
<dbReference type="SUPFAM" id="SSF53383">
    <property type="entry name" value="PLP-dependent transferases"/>
    <property type="match status" value="1"/>
</dbReference>
<dbReference type="EC" id="2.6.1.-" evidence="3"/>
<feature type="domain" description="Aminotransferase class I/classII large" evidence="4">
    <location>
        <begin position="56"/>
        <end position="339"/>
    </location>
</feature>
<keyword evidence="3 5" id="KW-0032">Aminotransferase</keyword>
<dbReference type="InterPro" id="IPR004838">
    <property type="entry name" value="NHTrfase_class1_PyrdxlP-BS"/>
</dbReference>
<sequence length="351" mass="39051">MIKAETFLPLHGGDLEAASAQYGIPVDQWVDLSTGINPEPYPVDSISSAAFNRLPYLSDAFNQAVASYYKADNVIPVSGTQAAIQALPKLLLKQPILIPETGYKEHEKHWSKTESVIDHYPSCHSEEAIDYIQTTLTRNPQQHLLVVNPNNPTGVIFSREQLLNWASQLAEGSYLIVDEAFMDLTPDKSLLENSLPDNIVVLRSFGKFFGLAGIRLGFVFSNTGLIQKLSDALGLWQVNGPAQALAIQALTDRDWQTRARISIAQNAQMTQAIFLPLITQYEVERAVHAGLFSSYFLNKKDALKISQFFAKRGVLLRVIFLGHEKAILRIGLLSERELDAKNQVVQAINNY</sequence>
<dbReference type="GO" id="GO:0008483">
    <property type="term" value="F:transaminase activity"/>
    <property type="evidence" value="ECO:0007669"/>
    <property type="project" value="UniProtKB-KW"/>
</dbReference>
<dbReference type="PROSITE" id="PS00105">
    <property type="entry name" value="AA_TRANSFER_CLASS_1"/>
    <property type="match status" value="1"/>
</dbReference>
<dbReference type="InterPro" id="IPR015422">
    <property type="entry name" value="PyrdxlP-dep_Trfase_small"/>
</dbReference>
<dbReference type="RefSeq" id="WP_265048968.1">
    <property type="nucleotide sequence ID" value="NZ_CP100390.1"/>
</dbReference>
<comment type="cofactor">
    <cofactor evidence="1 3">
        <name>pyridoxal 5'-phosphate</name>
        <dbReference type="ChEBI" id="CHEBI:597326"/>
    </cofactor>
</comment>
<dbReference type="CDD" id="cd00609">
    <property type="entry name" value="AAT_like"/>
    <property type="match status" value="1"/>
</dbReference>
<keyword evidence="6" id="KW-1185">Reference proteome</keyword>
<dbReference type="PANTHER" id="PTHR42885">
    <property type="entry name" value="HISTIDINOL-PHOSPHATE AMINOTRANSFERASE-RELATED"/>
    <property type="match status" value="1"/>
</dbReference>
<evidence type="ECO:0000259" key="4">
    <source>
        <dbReference type="Pfam" id="PF00155"/>
    </source>
</evidence>
<dbReference type="Gene3D" id="3.40.640.10">
    <property type="entry name" value="Type I PLP-dependent aspartate aminotransferase-like (Major domain)"/>
    <property type="match status" value="1"/>
</dbReference>
<organism evidence="5 6">
    <name type="scientific">Alkalimarinus alittae</name>
    <dbReference type="NCBI Taxonomy" id="2961619"/>
    <lineage>
        <taxon>Bacteria</taxon>
        <taxon>Pseudomonadati</taxon>
        <taxon>Pseudomonadota</taxon>
        <taxon>Gammaproteobacteria</taxon>
        <taxon>Alteromonadales</taxon>
        <taxon>Alteromonadaceae</taxon>
        <taxon>Alkalimarinus</taxon>
    </lineage>
</organism>
<dbReference type="InterPro" id="IPR015424">
    <property type="entry name" value="PyrdxlP-dep_Trfase"/>
</dbReference>
<keyword evidence="3" id="KW-0808">Transferase</keyword>
<name>A0ABY6N631_9ALTE</name>
<dbReference type="InterPro" id="IPR015421">
    <property type="entry name" value="PyrdxlP-dep_Trfase_major"/>
</dbReference>
<keyword evidence="2" id="KW-0663">Pyridoxal phosphate</keyword>
<evidence type="ECO:0000256" key="3">
    <source>
        <dbReference type="RuleBase" id="RU000481"/>
    </source>
</evidence>
<dbReference type="Gene3D" id="3.90.1150.10">
    <property type="entry name" value="Aspartate Aminotransferase, domain 1"/>
    <property type="match status" value="1"/>
</dbReference>
<evidence type="ECO:0000256" key="1">
    <source>
        <dbReference type="ARBA" id="ARBA00001933"/>
    </source>
</evidence>
<evidence type="ECO:0000313" key="5">
    <source>
        <dbReference type="EMBL" id="UZE97495.1"/>
    </source>
</evidence>
<gene>
    <name evidence="5" type="ORF">NKI27_07055</name>
</gene>
<comment type="similarity">
    <text evidence="3">Belongs to the class-I pyridoxal-phosphate-dependent aminotransferase family.</text>
</comment>
<evidence type="ECO:0000313" key="6">
    <source>
        <dbReference type="Proteomes" id="UP001163739"/>
    </source>
</evidence>
<dbReference type="Pfam" id="PF00155">
    <property type="entry name" value="Aminotran_1_2"/>
    <property type="match status" value="1"/>
</dbReference>
<proteinExistence type="inferred from homology"/>
<dbReference type="InterPro" id="IPR004839">
    <property type="entry name" value="Aminotransferase_I/II_large"/>
</dbReference>
<protein>
    <recommendedName>
        <fullName evidence="3">Aminotransferase</fullName>
        <ecNumber evidence="3">2.6.1.-</ecNumber>
    </recommendedName>
</protein>
<dbReference type="Proteomes" id="UP001163739">
    <property type="component" value="Chromosome"/>
</dbReference>